<protein>
    <submittedName>
        <fullName evidence="1">Uncharacterized protein</fullName>
    </submittedName>
</protein>
<keyword evidence="2" id="KW-1185">Reference proteome</keyword>
<organism evidence="1 2">
    <name type="scientific">Ottowia testudinis</name>
    <dbReference type="NCBI Taxonomy" id="2816950"/>
    <lineage>
        <taxon>Bacteria</taxon>
        <taxon>Pseudomonadati</taxon>
        <taxon>Pseudomonadota</taxon>
        <taxon>Betaproteobacteria</taxon>
        <taxon>Burkholderiales</taxon>
        <taxon>Comamonadaceae</taxon>
        <taxon>Ottowia</taxon>
    </lineage>
</organism>
<dbReference type="Proteomes" id="UP000663903">
    <property type="component" value="Chromosome"/>
</dbReference>
<reference evidence="1" key="1">
    <citation type="submission" date="2021-03" db="EMBL/GenBank/DDBJ databases">
        <title>Ottowia sp. 27C isolated from the cloaca of a Giant Asian pond turtle (Heosemys grandis).</title>
        <authorList>
            <person name="Spergser J."/>
            <person name="Busse H.-J."/>
        </authorList>
    </citation>
    <scope>NUCLEOTIDE SEQUENCE</scope>
    <source>
        <strain evidence="1">27C</strain>
    </source>
</reference>
<proteinExistence type="predicted"/>
<name>A0A975CIW6_9BURK</name>
<dbReference type="RefSeq" id="WP_208007800.1">
    <property type="nucleotide sequence ID" value="NZ_CP071796.1"/>
</dbReference>
<sequence length="87" mass="9742">MRGNLEAVDGALAQMACIPVRCSCPRDDGNVVAVSDFGRDGWWWLSRNSRQRVAVDRVVTETRMGERSGNALSWFHEDRKTTSNASK</sequence>
<evidence type="ECO:0000313" key="1">
    <source>
        <dbReference type="EMBL" id="QTD44233.1"/>
    </source>
</evidence>
<dbReference type="AlphaFoldDB" id="A0A975CIW6"/>
<evidence type="ECO:0000313" key="2">
    <source>
        <dbReference type="Proteomes" id="UP000663903"/>
    </source>
</evidence>
<gene>
    <name evidence="1" type="ORF">J1M35_14010</name>
</gene>
<dbReference type="EMBL" id="CP071796">
    <property type="protein sequence ID" value="QTD44233.1"/>
    <property type="molecule type" value="Genomic_DNA"/>
</dbReference>
<accession>A0A975CIW6</accession>
<dbReference type="KEGG" id="otd:J1M35_14010"/>